<evidence type="ECO:0000256" key="13">
    <source>
        <dbReference type="ARBA" id="ARBA00023163"/>
    </source>
</evidence>
<evidence type="ECO:0000256" key="3">
    <source>
        <dbReference type="ARBA" id="ARBA00022527"/>
    </source>
</evidence>
<feature type="compositionally biased region" description="Polar residues" evidence="17">
    <location>
        <begin position="129"/>
        <end position="159"/>
    </location>
</feature>
<dbReference type="GO" id="GO:0003700">
    <property type="term" value="F:DNA-binding transcription factor activity"/>
    <property type="evidence" value="ECO:0007669"/>
    <property type="project" value="InterPro"/>
</dbReference>
<feature type="domain" description="Protein kinase" evidence="18">
    <location>
        <begin position="564"/>
        <end position="849"/>
    </location>
</feature>
<keyword evidence="10 16" id="KW-0067">ATP-binding</keyword>
<dbReference type="InterPro" id="IPR000719">
    <property type="entry name" value="Prot_kinase_dom"/>
</dbReference>
<keyword evidence="14" id="KW-0539">Nucleus</keyword>
<evidence type="ECO:0000256" key="11">
    <source>
        <dbReference type="ARBA" id="ARBA00023015"/>
    </source>
</evidence>
<feature type="compositionally biased region" description="Basic residues" evidence="17">
    <location>
        <begin position="494"/>
        <end position="507"/>
    </location>
</feature>
<evidence type="ECO:0000256" key="5">
    <source>
        <dbReference type="ARBA" id="ARBA00022723"/>
    </source>
</evidence>
<feature type="region of interest" description="Disordered" evidence="17">
    <location>
        <begin position="455"/>
        <end position="528"/>
    </location>
</feature>
<dbReference type="GO" id="GO:0046872">
    <property type="term" value="F:metal ion binding"/>
    <property type="evidence" value="ECO:0007669"/>
    <property type="project" value="UniProtKB-KW"/>
</dbReference>
<evidence type="ECO:0000256" key="10">
    <source>
        <dbReference type="ARBA" id="ARBA00022840"/>
    </source>
</evidence>
<dbReference type="PANTHER" id="PTHR24056:SF476">
    <property type="entry name" value="(RAPE) HYPOTHETICAL PROTEIN"/>
    <property type="match status" value="1"/>
</dbReference>
<feature type="domain" description="WRKY" evidence="19">
    <location>
        <begin position="198"/>
        <end position="256"/>
    </location>
</feature>
<reference evidence="21" key="1">
    <citation type="submission" date="2018-11" db="EMBL/GenBank/DDBJ databases">
        <authorList>
            <consortium name="Genoscope - CEA"/>
            <person name="William W."/>
        </authorList>
    </citation>
    <scope>NUCLEOTIDE SEQUENCE</scope>
</reference>
<evidence type="ECO:0000259" key="18">
    <source>
        <dbReference type="PROSITE" id="PS50011"/>
    </source>
</evidence>
<keyword evidence="8" id="KW-0418">Kinase</keyword>
<evidence type="ECO:0000256" key="12">
    <source>
        <dbReference type="ARBA" id="ARBA00023125"/>
    </source>
</evidence>
<keyword evidence="7 16" id="KW-0547">Nucleotide-binding</keyword>
<evidence type="ECO:0000256" key="16">
    <source>
        <dbReference type="PROSITE-ProRule" id="PRU10141"/>
    </source>
</evidence>
<dbReference type="Gramene" id="A05p51090.2_BraZ1">
    <property type="protein sequence ID" value="A05p51090.2_BraZ1.CDS"/>
    <property type="gene ID" value="A05g51090.2_BraZ1"/>
</dbReference>
<evidence type="ECO:0000256" key="15">
    <source>
        <dbReference type="ARBA" id="ARBA00061157"/>
    </source>
</evidence>
<dbReference type="FunFam" id="2.20.25.80:FF:000006">
    <property type="entry name" value="WRKY transcription factor"/>
    <property type="match status" value="1"/>
</dbReference>
<feature type="binding site" evidence="16">
    <location>
        <position position="593"/>
    </location>
    <ligand>
        <name>ATP</name>
        <dbReference type="ChEBI" id="CHEBI:30616"/>
    </ligand>
</feature>
<proteinExistence type="inferred from homology"/>
<evidence type="ECO:0000259" key="19">
    <source>
        <dbReference type="PROSITE" id="PS50811"/>
    </source>
</evidence>
<dbReference type="CDD" id="cd07840">
    <property type="entry name" value="STKc_CDK9_like"/>
    <property type="match status" value="1"/>
</dbReference>
<comment type="similarity">
    <text evidence="2">Belongs to the protein kinase superfamily. CMGC Ser/Thr protein kinase family. CDC2/CDKX subfamily.</text>
</comment>
<dbReference type="Gene3D" id="1.10.510.10">
    <property type="entry name" value="Transferase(Phosphotransferase) domain 1"/>
    <property type="match status" value="1"/>
</dbReference>
<keyword evidence="9" id="KW-0862">Zinc</keyword>
<dbReference type="Gene3D" id="3.30.200.20">
    <property type="entry name" value="Phosphorylase Kinase, domain 1"/>
    <property type="match status" value="1"/>
</dbReference>
<dbReference type="FunFam" id="1.10.510.10:FF:000043">
    <property type="entry name" value="probable serine/threonine-protein kinase At1g54610"/>
    <property type="match status" value="1"/>
</dbReference>
<dbReference type="SUPFAM" id="SSF56112">
    <property type="entry name" value="Protein kinase-like (PK-like)"/>
    <property type="match status" value="1"/>
</dbReference>
<keyword evidence="5" id="KW-0479">Metal-binding</keyword>
<dbReference type="SMART" id="SM00774">
    <property type="entry name" value="WRKY"/>
    <property type="match status" value="2"/>
</dbReference>
<dbReference type="GO" id="GO:0005524">
    <property type="term" value="F:ATP binding"/>
    <property type="evidence" value="ECO:0007669"/>
    <property type="project" value="UniProtKB-UniRule"/>
</dbReference>
<dbReference type="GO" id="GO:0005634">
    <property type="term" value="C:nucleus"/>
    <property type="evidence" value="ECO:0007669"/>
    <property type="project" value="UniProtKB-SubCell"/>
</dbReference>
<keyword evidence="11" id="KW-0805">Transcription regulation</keyword>
<organism evidence="21">
    <name type="scientific">Brassica campestris</name>
    <name type="common">Field mustard</name>
    <dbReference type="NCBI Taxonomy" id="3711"/>
    <lineage>
        <taxon>Eukaryota</taxon>
        <taxon>Viridiplantae</taxon>
        <taxon>Streptophyta</taxon>
        <taxon>Embryophyta</taxon>
        <taxon>Tracheophyta</taxon>
        <taxon>Spermatophyta</taxon>
        <taxon>Magnoliopsida</taxon>
        <taxon>eudicotyledons</taxon>
        <taxon>Gunneridae</taxon>
        <taxon>Pentapetalae</taxon>
        <taxon>rosids</taxon>
        <taxon>malvids</taxon>
        <taxon>Brassicales</taxon>
        <taxon>Brassicaceae</taxon>
        <taxon>Brassiceae</taxon>
        <taxon>Brassica</taxon>
    </lineage>
</organism>
<evidence type="ECO:0000256" key="17">
    <source>
        <dbReference type="SAM" id="MobiDB-lite"/>
    </source>
</evidence>
<evidence type="ECO:0000256" key="6">
    <source>
        <dbReference type="ARBA" id="ARBA00022737"/>
    </source>
</evidence>
<keyword evidence="6" id="KW-0677">Repeat</keyword>
<dbReference type="PROSITE" id="PS00108">
    <property type="entry name" value="PROTEIN_KINASE_ST"/>
    <property type="match status" value="1"/>
</dbReference>
<comment type="subcellular location">
    <subcellularLocation>
        <location evidence="1">Nucleus</location>
    </subcellularLocation>
</comment>
<dbReference type="PROSITE" id="PS00107">
    <property type="entry name" value="PROTEIN_KINASE_ATP"/>
    <property type="match status" value="1"/>
</dbReference>
<dbReference type="AlphaFoldDB" id="A0A3P5Z087"/>
<evidence type="ECO:0000256" key="8">
    <source>
        <dbReference type="ARBA" id="ARBA00022777"/>
    </source>
</evidence>
<feature type="compositionally biased region" description="Low complexity" evidence="17">
    <location>
        <begin position="173"/>
        <end position="192"/>
    </location>
</feature>
<evidence type="ECO:0000256" key="7">
    <source>
        <dbReference type="ARBA" id="ARBA00022741"/>
    </source>
</evidence>
<sequence>MAVEDDVSSMRTTTLVAPTRPTITVPQRPPAIETAAYYFGGGDGLSLSPGPLSFVSSLFVDSFPDVLTPDNQRTTSFSQLLAGAMSVSPGSGRSTAGMIAGGGPLFTIPSGLSPSSLLTSPMFFPPQQSPTQTVFIQPQSQPKRPDSFPNQMPPSTSTAVHGRRSCKAPQADRYNNPAANNNNTNRSYNVVNVDKPADDGYNWRKYGQKPIKGCEYPRSYYRCTHVNCPVKKKVERSSDGQITQIIYKGQHDHERPQNRRGGGGGVRDSGEIGDIHYIGGVGHIESSDDSGYANDHDNDNDDDNEDIPGSKKRKIDGGVSTTHRSVTEPKIVVQTRSEVDLLDDGYRWRKYGQKVVKGNPHPRSYYKCTTANCTVRKHVERASTDVKAVITTYEGKHNHDVPAARNGTAAISAIAGTSDHHRIVLPALDPFTRPGSILTPPGNFLTISSSIMGCFNSKHSSPPPRPIRRRSDTAANRGHPQNTHKPHVLPTPPSHRRVVNSSPKKHRNNDDDAPRSKTTGVSLRSGLPHGNVEAEQVAAGWPSWLTSAAPEAVHGLVPLRAEDFEKREKIGQGTYSNVFRACEVSTGRVMALKKIRVQNFDTENIRFIAREIMILRRLDHPNIMKLEGIIASRNSNSMYFVFDYMEHDLEGLCSSPDINFTEAQIKCYMQQLLLAVEHCHLRGIMHRDIKAANILVNNKGVLKLADFGLANIVTPRNKNQLTSRVVTLWYRAPELLMGSTSYSVSVDLWSVGCVFAEILTGRPPLKGRTEIEQLHKIYKLCGSPDEELWRNNKLHPQTKMFGQQHQYEGCLRETFEEFPKTAVNLLENLFSIDPEKRGTASSALMSEYFNTKPYACDPSTLPKYPPNKEMDAKYREELQRRRRATIKKRDNLVSKKTGKSRRTIKDPLSKLPTQQQEAKKEAETEIIVQTPSETSQATTRSEFPYTALSQATAPASGFAWAGAKKRKENDAASTLTYNQPAGSASHVSGMSMAFAKNTFGLTINENRPFLRPHVSLDSSGDILLYPNAHHKKEEDNMSQLNSDLRNVGANPKIFQTNGMNEILRRTESDARVAVRRPPRIERG</sequence>
<keyword evidence="3" id="KW-0723">Serine/threonine-protein kinase</keyword>
<dbReference type="InterPro" id="IPR003657">
    <property type="entry name" value="WRKY_dom"/>
</dbReference>
<evidence type="ECO:0000256" key="1">
    <source>
        <dbReference type="ARBA" id="ARBA00004123"/>
    </source>
</evidence>
<dbReference type="SMART" id="SM00220">
    <property type="entry name" value="S_TKc"/>
    <property type="match status" value="1"/>
</dbReference>
<comment type="similarity">
    <text evidence="15">Belongs to the WRKY group I family.</text>
</comment>
<evidence type="ECO:0000313" key="21">
    <source>
        <dbReference type="EMBL" id="VDC73456.1"/>
    </source>
</evidence>
<dbReference type="PROSITE" id="PS50011">
    <property type="entry name" value="PROTEIN_KINASE_DOM"/>
    <property type="match status" value="1"/>
</dbReference>
<dbReference type="PROSITE" id="PS50811">
    <property type="entry name" value="WRKY"/>
    <property type="match status" value="2"/>
</dbReference>
<feature type="domain" description="WRKY" evidence="19">
    <location>
        <begin position="337"/>
        <end position="402"/>
    </location>
</feature>
<dbReference type="EMBL" id="LS974621">
    <property type="protein sequence ID" value="CAG7878588.1"/>
    <property type="molecule type" value="Genomic_DNA"/>
</dbReference>
<dbReference type="Pfam" id="PF00069">
    <property type="entry name" value="Pkinase"/>
    <property type="match status" value="1"/>
</dbReference>
<dbReference type="Gene3D" id="2.20.25.80">
    <property type="entry name" value="WRKY domain"/>
    <property type="match status" value="2"/>
</dbReference>
<dbReference type="InterPro" id="IPR011009">
    <property type="entry name" value="Kinase-like_dom_sf"/>
</dbReference>
<dbReference type="InterPro" id="IPR017441">
    <property type="entry name" value="Protein_kinase_ATP_BS"/>
</dbReference>
<evidence type="ECO:0000256" key="9">
    <source>
        <dbReference type="ARBA" id="ARBA00022833"/>
    </source>
</evidence>
<evidence type="ECO:0000313" key="20">
    <source>
        <dbReference type="EMBL" id="CAG7878588.1"/>
    </source>
</evidence>
<dbReference type="EMBL" id="LR031570">
    <property type="protein sequence ID" value="VDC73456.1"/>
    <property type="molecule type" value="Genomic_DNA"/>
</dbReference>
<accession>A0A3P5Z087</accession>
<dbReference type="InterPro" id="IPR036576">
    <property type="entry name" value="WRKY_dom_sf"/>
</dbReference>
<keyword evidence="4" id="KW-0808">Transferase</keyword>
<gene>
    <name evidence="21" type="ORF">BRAA05T23170Z</name>
    <name evidence="20" type="ORF">BRAPAZ1V2_A05P51090.2</name>
</gene>
<keyword evidence="13" id="KW-0804">Transcription</keyword>
<name>A0A3P5Z087_BRACM</name>
<feature type="region of interest" description="Disordered" evidence="17">
    <location>
        <begin position="246"/>
        <end position="323"/>
    </location>
</feature>
<feature type="region of interest" description="Disordered" evidence="17">
    <location>
        <begin position="887"/>
        <end position="923"/>
    </location>
</feature>
<dbReference type="Pfam" id="PF03106">
    <property type="entry name" value="WRKY"/>
    <property type="match status" value="2"/>
</dbReference>
<dbReference type="GO" id="GO:0004674">
    <property type="term" value="F:protein serine/threonine kinase activity"/>
    <property type="evidence" value="ECO:0007669"/>
    <property type="project" value="UniProtKB-KW"/>
</dbReference>
<evidence type="ECO:0000256" key="2">
    <source>
        <dbReference type="ARBA" id="ARBA00006485"/>
    </source>
</evidence>
<evidence type="ECO:0000256" key="14">
    <source>
        <dbReference type="ARBA" id="ARBA00023242"/>
    </source>
</evidence>
<dbReference type="PANTHER" id="PTHR24056">
    <property type="entry name" value="CELL DIVISION PROTEIN KINASE"/>
    <property type="match status" value="1"/>
</dbReference>
<evidence type="ECO:0000256" key="4">
    <source>
        <dbReference type="ARBA" id="ARBA00022679"/>
    </source>
</evidence>
<dbReference type="FunFam" id="3.30.200.20:FF:000021">
    <property type="entry name" value="probable serine/threonine-protein kinase At1g54610"/>
    <property type="match status" value="1"/>
</dbReference>
<keyword evidence="12" id="KW-0238">DNA-binding</keyword>
<feature type="region of interest" description="Disordered" evidence="17">
    <location>
        <begin position="128"/>
        <end position="200"/>
    </location>
</feature>
<dbReference type="SUPFAM" id="SSF118290">
    <property type="entry name" value="WRKY DNA-binding domain"/>
    <property type="match status" value="2"/>
</dbReference>
<dbReference type="InterPro" id="IPR050108">
    <property type="entry name" value="CDK"/>
</dbReference>
<protein>
    <submittedName>
        <fullName evidence="20">Uncharacterized protein</fullName>
    </submittedName>
</protein>
<dbReference type="Proteomes" id="UP000694005">
    <property type="component" value="Chromosome A05"/>
</dbReference>
<dbReference type="InterPro" id="IPR008271">
    <property type="entry name" value="Ser/Thr_kinase_AS"/>
</dbReference>
<dbReference type="GO" id="GO:0043565">
    <property type="term" value="F:sequence-specific DNA binding"/>
    <property type="evidence" value="ECO:0007669"/>
    <property type="project" value="InterPro"/>
</dbReference>
<dbReference type="FunFam" id="2.20.25.80:FF:000003">
    <property type="entry name" value="WRKY transcription factor 57"/>
    <property type="match status" value="1"/>
</dbReference>